<accession>A0AAU2K0X5</accession>
<sequence length="1257" mass="132425">MIKAPAEHAAIAAARESGKRVEILSHRTEAAQVFANPDGHLTAEFAPTAVRVKQDNGTWAPVDTTLAARADGTVAPKAAAADLAFSGGGSGPLARMTKDGKQFALSWPSALPKPSLNGDAATYANVLPGTDLVLRATPTGFSHLLVVKNATAAKNPALRTIRFGLGGSKGLETTADASGALTAKDASGKAVFVSARPAMWDTPPAGKEASPVPAGGAKQAEIGVKVSGTAMDVIPDPAMLDDPNARFPLVIDPTFLERPMWDWNLFESEHTATNYWGVQGSNIKVGNDGAREWRGIFRFWIDPVFGADIRSARLKVAVNSASSCDASTAMNLHISSQYPQNATWSNSGWGGWMSSAFGCGDGNGLYFPSNDTFRGKVQEAATNRWGNGITLGINTATAGVYKQLTPGDTRLVIEYNHTPNAPTGLGMVPAKPCATGGERTYLTSSSPQFSAKLSDPNGDTVGGRLEIVRKSDGQVVYSDPPAGQNPALSVAGGGSQTWAPVQGGKLSAGVVYTYRAATWDGLAWSGTTAPGCEFEIDLGAASTPLVSSPCEPSVCGEFGPPLGTARPVTFSPAPGDTGIVKYRYGTRQGALTMTVAAGPDGTATVPVTQWTSDPTWLYVKAVNRAGQESAGTASFGIQAAHNTSTPTGRRGDANGDGLADTTAVFSDGATQNSVYTWHANASGSYAPVGTEINNGYATSAVQTVRGDFDGDKRTDVAMLRQEAGDRITVWIYRADGTIYQPPTAAALDSAGAVGWYLSNIKSVAGDFDGDGKADLGLYYGYANCQTKLWVFYSTGTGFTNFFAPPAWDSGVGGFCWDRLKPLVGDFDNSATDEKQEIAGFYNWGNGCDWSVDTFRQPGAVRGTFAKATSGQKDTGCSDWNRLKPVAGDFNGDGRDDLGHFYNAGTNSTTFWTLTGNGNVAGEAFAAQVQRTTDALDWNALEPSTANTDNTGPDEVILVDRASASRTNLWTLRTPDGTAFTRTLRWDGRVTAGLGVSGKGASLNGDSRAETVRVKSDGSLWGAPNIDGLHGAWGPERYSAGTSTDPARAFFTDLDGDGKKEFVYLKPDGVLRGYPNIDGLNDVYGTGRKVGENFPDPARLRFADLDGDGRDDLIRIDADGTIQAWPNVRGIDNVWGAQRAVASGWTDPARVRFADLNGDGRDDLVSIDTNGQLRAWVNVDGLNSNWAAPVVIGSGWTDPARTFFADLDGDRLEEVINVDGNGEVRAWPNGNVTGTGGGWGTPRVVSTAWTDPSRLKFA</sequence>
<dbReference type="Pfam" id="PF13517">
    <property type="entry name" value="FG-GAP_3"/>
    <property type="match status" value="2"/>
</dbReference>
<dbReference type="EMBL" id="CP108264">
    <property type="protein sequence ID" value="WTU77723.1"/>
    <property type="molecule type" value="Genomic_DNA"/>
</dbReference>
<reference evidence="3" key="1">
    <citation type="submission" date="2022-10" db="EMBL/GenBank/DDBJ databases">
        <title>The complete genomes of actinobacterial strains from the NBC collection.</title>
        <authorList>
            <person name="Joergensen T.S."/>
            <person name="Alvarez Arevalo M."/>
            <person name="Sterndorff E.B."/>
            <person name="Faurdal D."/>
            <person name="Vuksanovic O."/>
            <person name="Mourched A.-S."/>
            <person name="Charusanti P."/>
            <person name="Shaw S."/>
            <person name="Blin K."/>
            <person name="Weber T."/>
        </authorList>
    </citation>
    <scope>NUCLEOTIDE SEQUENCE</scope>
    <source>
        <strain evidence="3">NBC_00049</strain>
    </source>
</reference>
<dbReference type="Gene3D" id="2.40.128.340">
    <property type="match status" value="3"/>
</dbReference>
<organism evidence="3">
    <name type="scientific">Streptomyces sp. NBC_00049</name>
    <dbReference type="NCBI Taxonomy" id="2903617"/>
    <lineage>
        <taxon>Bacteria</taxon>
        <taxon>Bacillati</taxon>
        <taxon>Actinomycetota</taxon>
        <taxon>Actinomycetes</taxon>
        <taxon>Kitasatosporales</taxon>
        <taxon>Streptomycetaceae</taxon>
        <taxon>Streptomyces</taxon>
    </lineage>
</organism>
<evidence type="ECO:0000256" key="2">
    <source>
        <dbReference type="SAM" id="MobiDB-lite"/>
    </source>
</evidence>
<protein>
    <submittedName>
        <fullName evidence="3">VCBS repeat-containing protein</fullName>
    </submittedName>
</protein>
<evidence type="ECO:0000313" key="3">
    <source>
        <dbReference type="EMBL" id="WTU77723.1"/>
    </source>
</evidence>
<dbReference type="SUPFAM" id="SSF69318">
    <property type="entry name" value="Integrin alpha N-terminal domain"/>
    <property type="match status" value="2"/>
</dbReference>
<keyword evidence="1" id="KW-0732">Signal</keyword>
<dbReference type="PANTHER" id="PTHR44103">
    <property type="entry name" value="PROPROTEIN CONVERTASE P"/>
    <property type="match status" value="1"/>
</dbReference>
<proteinExistence type="predicted"/>
<evidence type="ECO:0000256" key="1">
    <source>
        <dbReference type="ARBA" id="ARBA00022729"/>
    </source>
</evidence>
<feature type="region of interest" description="Disordered" evidence="2">
    <location>
        <begin position="633"/>
        <end position="655"/>
    </location>
</feature>
<dbReference type="InterPro" id="IPR028994">
    <property type="entry name" value="Integrin_alpha_N"/>
</dbReference>
<dbReference type="AlphaFoldDB" id="A0AAU2K0X5"/>
<dbReference type="InterPro" id="IPR013517">
    <property type="entry name" value="FG-GAP"/>
</dbReference>
<gene>
    <name evidence="3" type="ORF">OG327_32875</name>
</gene>
<name>A0AAU2K0X5_9ACTN</name>
<dbReference type="PANTHER" id="PTHR44103:SF1">
    <property type="entry name" value="PROPROTEIN CONVERTASE P"/>
    <property type="match status" value="1"/>
</dbReference>